<gene>
    <name evidence="3" type="ORF">MPHL21000_00600</name>
</gene>
<sequence length="256" mass="26624">MTTNPFDLHGHVAVVTGGGSGIGLGLATGLAQAGASVAIIGRSAERLAAGRDALERFGTPVLALTADVSDEEQITDAMARVYREWGRLDSCFANAGTGGYVTGLLDTSLAEFRAVTAVNLDGVFLTLREAARHMIAAGNGGSLVGVSSMGARQGMPRQHAYAASKAGVVGIVNSLAVELARYGIRANTLQPGWVETEMIEGLLANETFNSQVLKRIPQRRWGEPADFAGVAVYLAGGASAYHTGDVILIDGGYRTF</sequence>
<dbReference type="GO" id="GO:0006633">
    <property type="term" value="P:fatty acid biosynthetic process"/>
    <property type="evidence" value="ECO:0007669"/>
    <property type="project" value="TreeGrafter"/>
</dbReference>
<keyword evidence="4" id="KW-1185">Reference proteome</keyword>
<name>A0A5N5VCS5_MYCPH</name>
<dbReference type="Proteomes" id="UP000325690">
    <property type="component" value="Unassembled WGS sequence"/>
</dbReference>
<dbReference type="Gene3D" id="3.40.50.720">
    <property type="entry name" value="NAD(P)-binding Rossmann-like Domain"/>
    <property type="match status" value="1"/>
</dbReference>
<reference evidence="3 4" key="1">
    <citation type="submission" date="2012-10" db="EMBL/GenBank/DDBJ databases">
        <title>The draft sequence of the Mycobacterium pheli genome.</title>
        <authorList>
            <person name="Pettersson B.M.F."/>
            <person name="Das S."/>
            <person name="Dasgupta S."/>
            <person name="Bhattacharya A."/>
            <person name="Kirsebom L.A."/>
        </authorList>
    </citation>
    <scope>NUCLEOTIDE SEQUENCE [LARGE SCALE GENOMIC DNA]</scope>
    <source>
        <strain evidence="3 4">CCUG 21000</strain>
    </source>
</reference>
<protein>
    <submittedName>
        <fullName evidence="3">2-deoxy-D-gluconate 3-dehydrogenase</fullName>
    </submittedName>
</protein>
<dbReference type="InterPro" id="IPR036291">
    <property type="entry name" value="NAD(P)-bd_dom_sf"/>
</dbReference>
<dbReference type="PRINTS" id="PR00080">
    <property type="entry name" value="SDRFAMILY"/>
</dbReference>
<comment type="caution">
    <text evidence="3">The sequence shown here is derived from an EMBL/GenBank/DDBJ whole genome shotgun (WGS) entry which is preliminary data.</text>
</comment>
<evidence type="ECO:0000256" key="2">
    <source>
        <dbReference type="ARBA" id="ARBA00023002"/>
    </source>
</evidence>
<dbReference type="GO" id="GO:0016616">
    <property type="term" value="F:oxidoreductase activity, acting on the CH-OH group of donors, NAD or NADP as acceptor"/>
    <property type="evidence" value="ECO:0007669"/>
    <property type="project" value="TreeGrafter"/>
</dbReference>
<evidence type="ECO:0000313" key="3">
    <source>
        <dbReference type="EMBL" id="KAB7759566.1"/>
    </source>
</evidence>
<dbReference type="PRINTS" id="PR00081">
    <property type="entry name" value="GDHRDH"/>
</dbReference>
<dbReference type="InterPro" id="IPR002347">
    <property type="entry name" value="SDR_fam"/>
</dbReference>
<dbReference type="EMBL" id="ANBP01000001">
    <property type="protein sequence ID" value="KAB7759566.1"/>
    <property type="molecule type" value="Genomic_DNA"/>
</dbReference>
<dbReference type="GeneID" id="74305045"/>
<accession>A0A5N5VCS5</accession>
<comment type="similarity">
    <text evidence="1">Belongs to the short-chain dehydrogenases/reductases (SDR) family.</text>
</comment>
<dbReference type="InterPro" id="IPR020904">
    <property type="entry name" value="Sc_DH/Rdtase_CS"/>
</dbReference>
<proteinExistence type="inferred from homology"/>
<dbReference type="RefSeq" id="WP_003889107.1">
    <property type="nucleotide sequence ID" value="NZ_ANBO01000001.1"/>
</dbReference>
<dbReference type="PANTHER" id="PTHR42760:SF133">
    <property type="entry name" value="3-OXOACYL-[ACYL-CARRIER-PROTEIN] REDUCTASE"/>
    <property type="match status" value="1"/>
</dbReference>
<dbReference type="Pfam" id="PF13561">
    <property type="entry name" value="adh_short_C2"/>
    <property type="match status" value="1"/>
</dbReference>
<dbReference type="PANTHER" id="PTHR42760">
    <property type="entry name" value="SHORT-CHAIN DEHYDROGENASES/REDUCTASES FAMILY MEMBER"/>
    <property type="match status" value="1"/>
</dbReference>
<organism evidence="3 4">
    <name type="scientific">Mycolicibacterium phlei DSM 43239 = CCUG 21000</name>
    <dbReference type="NCBI Taxonomy" id="1226750"/>
    <lineage>
        <taxon>Bacteria</taxon>
        <taxon>Bacillati</taxon>
        <taxon>Actinomycetota</taxon>
        <taxon>Actinomycetes</taxon>
        <taxon>Mycobacteriales</taxon>
        <taxon>Mycobacteriaceae</taxon>
        <taxon>Mycolicibacterium</taxon>
    </lineage>
</organism>
<evidence type="ECO:0000256" key="1">
    <source>
        <dbReference type="ARBA" id="ARBA00006484"/>
    </source>
</evidence>
<dbReference type="SUPFAM" id="SSF51735">
    <property type="entry name" value="NAD(P)-binding Rossmann-fold domains"/>
    <property type="match status" value="1"/>
</dbReference>
<dbReference type="FunFam" id="3.40.50.720:FF:000084">
    <property type="entry name" value="Short-chain dehydrogenase reductase"/>
    <property type="match status" value="1"/>
</dbReference>
<dbReference type="AlphaFoldDB" id="A0A5N5VCS5"/>
<keyword evidence="2" id="KW-0560">Oxidoreductase</keyword>
<evidence type="ECO:0000313" key="4">
    <source>
        <dbReference type="Proteomes" id="UP000325690"/>
    </source>
</evidence>
<dbReference type="GO" id="GO:0048038">
    <property type="term" value="F:quinone binding"/>
    <property type="evidence" value="ECO:0007669"/>
    <property type="project" value="TreeGrafter"/>
</dbReference>
<dbReference type="PROSITE" id="PS00061">
    <property type="entry name" value="ADH_SHORT"/>
    <property type="match status" value="1"/>
</dbReference>